<keyword evidence="6" id="KW-0521">NADP</keyword>
<evidence type="ECO:0000256" key="1">
    <source>
        <dbReference type="ARBA" id="ARBA00006484"/>
    </source>
</evidence>
<dbReference type="PRINTS" id="PR00080">
    <property type="entry name" value="SDRFAMILY"/>
</dbReference>
<dbReference type="InterPro" id="IPR036291">
    <property type="entry name" value="NAD(P)-bd_dom_sf"/>
</dbReference>
<dbReference type="InterPro" id="IPR011284">
    <property type="entry name" value="3oxo_ACP_reduc"/>
</dbReference>
<dbReference type="NCBIfam" id="NF009466">
    <property type="entry name" value="PRK12826.1-2"/>
    <property type="match status" value="1"/>
</dbReference>
<dbReference type="EC" id="1.1.1.100" evidence="2"/>
<dbReference type="FunFam" id="3.40.50.720:FF:000173">
    <property type="entry name" value="3-oxoacyl-[acyl-carrier protein] reductase"/>
    <property type="match status" value="1"/>
</dbReference>
<keyword evidence="8" id="KW-0812">Transmembrane</keyword>
<evidence type="ECO:0000256" key="6">
    <source>
        <dbReference type="PIRSR" id="PIRSR611284-2"/>
    </source>
</evidence>
<feature type="transmembrane region" description="Helical" evidence="8">
    <location>
        <begin position="332"/>
        <end position="350"/>
    </location>
</feature>
<protein>
    <recommendedName>
        <fullName evidence="2">3-oxoacyl-[acyl-carrier-protein] reductase</fullName>
        <ecNumber evidence="2">1.1.1.100</ecNumber>
    </recommendedName>
</protein>
<keyword evidence="8" id="KW-1133">Transmembrane helix</keyword>
<evidence type="ECO:0000313" key="10">
    <source>
        <dbReference type="EMBL" id="CAD7413590.1"/>
    </source>
</evidence>
<dbReference type="GO" id="GO:0006633">
    <property type="term" value="P:fatty acid biosynthetic process"/>
    <property type="evidence" value="ECO:0007669"/>
    <property type="project" value="InterPro"/>
</dbReference>
<dbReference type="InterPro" id="IPR002347">
    <property type="entry name" value="SDR_fam"/>
</dbReference>
<dbReference type="PRINTS" id="PR00081">
    <property type="entry name" value="GDHRDH"/>
</dbReference>
<feature type="binding site" evidence="6">
    <location>
        <position position="79"/>
    </location>
    <ligand>
        <name>NADP(+)</name>
        <dbReference type="ChEBI" id="CHEBI:58349"/>
    </ligand>
</feature>
<dbReference type="AlphaFoldDB" id="A0A7R9DF62"/>
<dbReference type="InterPro" id="IPR057326">
    <property type="entry name" value="KR_dom"/>
</dbReference>
<dbReference type="Gene3D" id="3.40.50.720">
    <property type="entry name" value="NAD(P)-binding Rossmann-like Domain"/>
    <property type="match status" value="1"/>
</dbReference>
<evidence type="ECO:0000256" key="2">
    <source>
        <dbReference type="ARBA" id="ARBA00012948"/>
    </source>
</evidence>
<organism evidence="10">
    <name type="scientific">Timema poppense</name>
    <name type="common">Walking stick</name>
    <dbReference type="NCBI Taxonomy" id="170557"/>
    <lineage>
        <taxon>Eukaryota</taxon>
        <taxon>Metazoa</taxon>
        <taxon>Ecdysozoa</taxon>
        <taxon>Arthropoda</taxon>
        <taxon>Hexapoda</taxon>
        <taxon>Insecta</taxon>
        <taxon>Pterygota</taxon>
        <taxon>Neoptera</taxon>
        <taxon>Polyneoptera</taxon>
        <taxon>Phasmatodea</taxon>
        <taxon>Timematodea</taxon>
        <taxon>Timematoidea</taxon>
        <taxon>Timematidae</taxon>
        <taxon>Timema</taxon>
    </lineage>
</organism>
<dbReference type="EMBL" id="OD007012">
    <property type="protein sequence ID" value="CAD7413590.1"/>
    <property type="molecule type" value="Genomic_DNA"/>
</dbReference>
<dbReference type="Pfam" id="PF13561">
    <property type="entry name" value="adh_short_C2"/>
    <property type="match status" value="1"/>
</dbReference>
<keyword evidence="8" id="KW-0472">Membrane</keyword>
<dbReference type="SMART" id="SM00822">
    <property type="entry name" value="PKS_KR"/>
    <property type="match status" value="1"/>
</dbReference>
<evidence type="ECO:0000256" key="4">
    <source>
        <dbReference type="ARBA" id="ARBA00048508"/>
    </source>
</evidence>
<evidence type="ECO:0000256" key="3">
    <source>
        <dbReference type="ARBA" id="ARBA00023002"/>
    </source>
</evidence>
<evidence type="ECO:0000259" key="9">
    <source>
        <dbReference type="SMART" id="SM00822"/>
    </source>
</evidence>
<accession>A0A7R9DF62</accession>
<comment type="similarity">
    <text evidence="1">Belongs to the short-chain dehydrogenases/reductases (SDR) family.</text>
</comment>
<feature type="domain" description="Ketoreductase" evidence="9">
    <location>
        <begin position="48"/>
        <end position="229"/>
    </location>
</feature>
<dbReference type="CDD" id="cd05333">
    <property type="entry name" value="BKR_SDR_c"/>
    <property type="match status" value="1"/>
</dbReference>
<evidence type="ECO:0000256" key="8">
    <source>
        <dbReference type="SAM" id="Phobius"/>
    </source>
</evidence>
<dbReference type="PROSITE" id="PS00061">
    <property type="entry name" value="ADH_SHORT"/>
    <property type="match status" value="1"/>
</dbReference>
<feature type="region of interest" description="Disordered" evidence="7">
    <location>
        <begin position="1"/>
        <end position="27"/>
    </location>
</feature>
<dbReference type="PANTHER" id="PTHR42879:SF2">
    <property type="entry name" value="3-OXOACYL-[ACYL-CARRIER-PROTEIN] REDUCTASE FABG"/>
    <property type="match status" value="1"/>
</dbReference>
<name>A0A7R9DF62_TIMPO</name>
<feature type="binding site" evidence="6">
    <location>
        <position position="128"/>
    </location>
    <ligand>
        <name>NADP(+)</name>
        <dbReference type="ChEBI" id="CHEBI:58349"/>
    </ligand>
</feature>
<gene>
    <name evidence="10" type="ORF">TPSB3V08_LOCUS9122</name>
</gene>
<feature type="transmembrane region" description="Helical" evidence="8">
    <location>
        <begin position="303"/>
        <end position="325"/>
    </location>
</feature>
<dbReference type="InterPro" id="IPR050259">
    <property type="entry name" value="SDR"/>
</dbReference>
<dbReference type="SUPFAM" id="SSF51735">
    <property type="entry name" value="NAD(P)-binding Rossmann-fold domains"/>
    <property type="match status" value="1"/>
</dbReference>
<dbReference type="InterPro" id="IPR020904">
    <property type="entry name" value="Sc_DH/Rdtase_CS"/>
</dbReference>
<reference evidence="10" key="1">
    <citation type="submission" date="2020-11" db="EMBL/GenBank/DDBJ databases">
        <authorList>
            <person name="Tran Van P."/>
        </authorList>
    </citation>
    <scope>NUCLEOTIDE SEQUENCE</scope>
</reference>
<feature type="active site" description="Proton acceptor" evidence="5">
    <location>
        <position position="193"/>
    </location>
</feature>
<feature type="binding site" evidence="6">
    <location>
        <position position="226"/>
    </location>
    <ligand>
        <name>NADP(+)</name>
        <dbReference type="ChEBI" id="CHEBI:58349"/>
    </ligand>
</feature>
<feature type="compositionally biased region" description="Polar residues" evidence="7">
    <location>
        <begin position="12"/>
        <end position="25"/>
    </location>
</feature>
<dbReference type="NCBIfam" id="TIGR01830">
    <property type="entry name" value="3oxo_ACP_reduc"/>
    <property type="match status" value="1"/>
</dbReference>
<sequence length="507" mass="55219">MSSLPLVLMPNSAPSSQDSSISTEPSLYEKDSSVTRWNDTEGRRLEGRKFLITGASGGIGQAIVKIMHKAGATLCISGTKKEVLEEVAKQYEKNMHILPCDLSNAEEVNQLVNRASELMEGFDGLICNAGITRDSLLLRMTDEAWQKVIDINLSSTFKLSREACKRLIKNNWGRIINISSIIGLTGNAGQANYAASKAGIIAMSKSIAKEVASRNITVNCIAPGFIDTKMTEVLNEGQKGKILDNIPMKRMGTGEEIAAGVLFLASDEAKYITGHVLNINGYAATTDPDMDDTTKVICNIIGYVWGIGGPLMTVVIIGAALLAIFGRMPWPALFALGMFCGVFFGAKTIITKIMPNTLVVQQNQPVKLTNLYLLQVEILYKIIQTQERSAHRHSQPTALKCFNRSFGTKARTTNYYRDNLHTKSLHCILRSSLRSLTCSISYYSHSKISETTPEPTVLPPSLIAKRNPLSIAIGTCNSTSTLTLSPGITISFPSSNFMLPVTSVVLK</sequence>
<dbReference type="GO" id="GO:0051287">
    <property type="term" value="F:NAD binding"/>
    <property type="evidence" value="ECO:0007669"/>
    <property type="project" value="InterPro"/>
</dbReference>
<comment type="catalytic activity">
    <reaction evidence="4">
        <text>a (3R)-hydroxyacyl-[ACP] + NADP(+) = a 3-oxoacyl-[ACP] + NADPH + H(+)</text>
        <dbReference type="Rhea" id="RHEA:17397"/>
        <dbReference type="Rhea" id="RHEA-COMP:9916"/>
        <dbReference type="Rhea" id="RHEA-COMP:9945"/>
        <dbReference type="ChEBI" id="CHEBI:15378"/>
        <dbReference type="ChEBI" id="CHEBI:57783"/>
        <dbReference type="ChEBI" id="CHEBI:58349"/>
        <dbReference type="ChEBI" id="CHEBI:78776"/>
        <dbReference type="ChEBI" id="CHEBI:78827"/>
        <dbReference type="EC" id="1.1.1.100"/>
    </reaction>
</comment>
<keyword evidence="3" id="KW-0560">Oxidoreductase</keyword>
<evidence type="ECO:0000256" key="5">
    <source>
        <dbReference type="PIRSR" id="PIRSR611284-1"/>
    </source>
</evidence>
<feature type="binding site" evidence="6">
    <location>
        <begin position="193"/>
        <end position="197"/>
    </location>
    <ligand>
        <name>NADP(+)</name>
        <dbReference type="ChEBI" id="CHEBI:58349"/>
    </ligand>
</feature>
<evidence type="ECO:0000256" key="7">
    <source>
        <dbReference type="SAM" id="MobiDB-lite"/>
    </source>
</evidence>
<dbReference type="PANTHER" id="PTHR42879">
    <property type="entry name" value="3-OXOACYL-(ACYL-CARRIER-PROTEIN) REDUCTASE"/>
    <property type="match status" value="1"/>
</dbReference>
<dbReference type="GO" id="GO:0004316">
    <property type="term" value="F:3-oxoacyl-[acyl-carrier-protein] reductase (NADPH) activity"/>
    <property type="evidence" value="ECO:0007669"/>
    <property type="project" value="UniProtKB-EC"/>
</dbReference>
<proteinExistence type="inferred from homology"/>